<dbReference type="GO" id="GO:0016740">
    <property type="term" value="F:transferase activity"/>
    <property type="evidence" value="ECO:0007669"/>
    <property type="project" value="UniProtKB-KW"/>
</dbReference>
<dbReference type="EMBL" id="SRLO01024177">
    <property type="protein sequence ID" value="TNN22109.1"/>
    <property type="molecule type" value="Genomic_DNA"/>
</dbReference>
<protein>
    <submittedName>
        <fullName evidence="1">Arginyl-tRNA--protein transferase 1</fullName>
    </submittedName>
</protein>
<dbReference type="AlphaFoldDB" id="A0A4Z2E049"/>
<keyword evidence="1" id="KW-0808">Transferase</keyword>
<proteinExistence type="predicted"/>
<dbReference type="Proteomes" id="UP000314294">
    <property type="component" value="Unassembled WGS sequence"/>
</dbReference>
<gene>
    <name evidence="1" type="primary">ATE1_2</name>
    <name evidence="1" type="ORF">EYF80_067778</name>
</gene>
<name>A0A4Z2E049_9TELE</name>
<comment type="caution">
    <text evidence="1">The sequence shown here is derived from an EMBL/GenBank/DDBJ whole genome shotgun (WGS) entry which is preliminary data.</text>
</comment>
<evidence type="ECO:0000313" key="1">
    <source>
        <dbReference type="EMBL" id="TNN22109.1"/>
    </source>
</evidence>
<organism evidence="1 2">
    <name type="scientific">Liparis tanakae</name>
    <name type="common">Tanaka's snailfish</name>
    <dbReference type="NCBI Taxonomy" id="230148"/>
    <lineage>
        <taxon>Eukaryota</taxon>
        <taxon>Metazoa</taxon>
        <taxon>Chordata</taxon>
        <taxon>Craniata</taxon>
        <taxon>Vertebrata</taxon>
        <taxon>Euteleostomi</taxon>
        <taxon>Actinopterygii</taxon>
        <taxon>Neopterygii</taxon>
        <taxon>Teleostei</taxon>
        <taxon>Neoteleostei</taxon>
        <taxon>Acanthomorphata</taxon>
        <taxon>Eupercaria</taxon>
        <taxon>Perciformes</taxon>
        <taxon>Cottioidei</taxon>
        <taxon>Cottales</taxon>
        <taxon>Liparidae</taxon>
        <taxon>Liparis</taxon>
    </lineage>
</organism>
<keyword evidence="2" id="KW-1185">Reference proteome</keyword>
<accession>A0A4Z2E049</accession>
<sequence>MWSHSMTVQDYQHLIDRGWRRGVVVSVSLALA</sequence>
<evidence type="ECO:0000313" key="2">
    <source>
        <dbReference type="Proteomes" id="UP000314294"/>
    </source>
</evidence>
<reference evidence="1 2" key="1">
    <citation type="submission" date="2019-03" db="EMBL/GenBank/DDBJ databases">
        <title>First draft genome of Liparis tanakae, snailfish: a comprehensive survey of snailfish specific genes.</title>
        <authorList>
            <person name="Kim W."/>
            <person name="Song I."/>
            <person name="Jeong J.-H."/>
            <person name="Kim D."/>
            <person name="Kim S."/>
            <person name="Ryu S."/>
            <person name="Song J.Y."/>
            <person name="Lee S.K."/>
        </authorList>
    </citation>
    <scope>NUCLEOTIDE SEQUENCE [LARGE SCALE GENOMIC DNA]</scope>
    <source>
        <tissue evidence="1">Muscle</tissue>
    </source>
</reference>